<dbReference type="Proteomes" id="UP000003613">
    <property type="component" value="Unassembled WGS sequence"/>
</dbReference>
<sequence length="87" mass="9994">MFVCSISLADCRLLLSFSRFCHTRPVKNQKISKIRVNSQFLGVYLNITEISTAEKLSVTFQLIQMYEKLRVSISHLGVRFVSSPRIV</sequence>
<evidence type="ECO:0000313" key="2">
    <source>
        <dbReference type="Proteomes" id="UP000003613"/>
    </source>
</evidence>
<evidence type="ECO:0000313" key="1">
    <source>
        <dbReference type="EMBL" id="CCI17320.1"/>
    </source>
</evidence>
<proteinExistence type="predicted"/>
<gene>
    <name evidence="1" type="ORF">MICAF_2650018</name>
</gene>
<dbReference type="AlphaFoldDB" id="I4H5J6"/>
<dbReference type="HOGENOM" id="CLU_2479844_0_0_3"/>
<comment type="caution">
    <text evidence="1">The sequence shown here is derived from an EMBL/GenBank/DDBJ whole genome shotgun (WGS) entry which is preliminary data.</text>
</comment>
<organism evidence="1 2">
    <name type="scientific">Microcystis aeruginosa PCC 9807</name>
    <dbReference type="NCBI Taxonomy" id="1160283"/>
    <lineage>
        <taxon>Bacteria</taxon>
        <taxon>Bacillati</taxon>
        <taxon>Cyanobacteriota</taxon>
        <taxon>Cyanophyceae</taxon>
        <taxon>Oscillatoriophycideae</taxon>
        <taxon>Chroococcales</taxon>
        <taxon>Microcystaceae</taxon>
        <taxon>Microcystis</taxon>
    </lineage>
</organism>
<name>I4H5J6_MICAE</name>
<accession>I4H5J6</accession>
<protein>
    <submittedName>
        <fullName evidence="1">Uncharacterized protein</fullName>
    </submittedName>
</protein>
<reference evidence="1 2" key="1">
    <citation type="submission" date="2012-04" db="EMBL/GenBank/DDBJ databases">
        <authorList>
            <person name="Genoscope - CEA"/>
        </authorList>
    </citation>
    <scope>NUCLEOTIDE SEQUENCE [LARGE SCALE GENOMIC DNA]</scope>
    <source>
        <strain evidence="1 2">9807</strain>
    </source>
</reference>
<dbReference type="EMBL" id="CAIM01000185">
    <property type="protein sequence ID" value="CCI17320.1"/>
    <property type="molecule type" value="Genomic_DNA"/>
</dbReference>